<dbReference type="InterPro" id="IPR001611">
    <property type="entry name" value="Leu-rich_rpt"/>
</dbReference>
<evidence type="ECO:0000256" key="6">
    <source>
        <dbReference type="ARBA" id="ARBA00022527"/>
    </source>
</evidence>
<dbReference type="GO" id="GO:0099402">
    <property type="term" value="P:plant organ development"/>
    <property type="evidence" value="ECO:0007669"/>
    <property type="project" value="UniProtKB-ARBA"/>
</dbReference>
<dbReference type="PANTHER" id="PTHR48054:SF20">
    <property type="entry name" value="LEUCINE-RICH REPEAT RECEPTOR-LIKE PROTEIN KINASE PEPR1"/>
    <property type="match status" value="1"/>
</dbReference>
<dbReference type="GO" id="GO:0004674">
    <property type="term" value="F:protein serine/threonine kinase activity"/>
    <property type="evidence" value="ECO:0007669"/>
    <property type="project" value="UniProtKB-KW"/>
</dbReference>
<keyword evidence="5" id="KW-0134">Cell wall</keyword>
<comment type="similarity">
    <text evidence="3">Belongs to the protein kinase superfamily. Ser/Thr protein kinase family.</text>
</comment>
<evidence type="ECO:0000256" key="4">
    <source>
        <dbReference type="ARBA" id="ARBA00012513"/>
    </source>
</evidence>
<feature type="transmembrane region" description="Helical" evidence="22">
    <location>
        <begin position="789"/>
        <end position="812"/>
    </location>
</feature>
<reference evidence="24 25" key="1">
    <citation type="journal article" date="2019" name="Plant Biotechnol. J.">
        <title>The red bayberry genome and genetic basis of sex determination.</title>
        <authorList>
            <person name="Jia H.M."/>
            <person name="Jia H.J."/>
            <person name="Cai Q.L."/>
            <person name="Wang Y."/>
            <person name="Zhao H.B."/>
            <person name="Yang W.F."/>
            <person name="Wang G.Y."/>
            <person name="Li Y.H."/>
            <person name="Zhan D.L."/>
            <person name="Shen Y.T."/>
            <person name="Niu Q.F."/>
            <person name="Chang L."/>
            <person name="Qiu J."/>
            <person name="Zhao L."/>
            <person name="Xie H.B."/>
            <person name="Fu W.Y."/>
            <person name="Jin J."/>
            <person name="Li X.W."/>
            <person name="Jiao Y."/>
            <person name="Zhou C.C."/>
            <person name="Tu T."/>
            <person name="Chai C.Y."/>
            <person name="Gao J.L."/>
            <person name="Fan L.J."/>
            <person name="van de Weg E."/>
            <person name="Wang J.Y."/>
            <person name="Gao Z.S."/>
        </authorList>
    </citation>
    <scope>NUCLEOTIDE SEQUENCE [LARGE SCALE GENOMIC DNA]</scope>
    <source>
        <tissue evidence="24">Leaves</tissue>
    </source>
</reference>
<dbReference type="PROSITE" id="PS50011">
    <property type="entry name" value="PROTEIN_KINASE_DOM"/>
    <property type="match status" value="1"/>
</dbReference>
<evidence type="ECO:0000256" key="8">
    <source>
        <dbReference type="ARBA" id="ARBA00022679"/>
    </source>
</evidence>
<evidence type="ECO:0000256" key="12">
    <source>
        <dbReference type="ARBA" id="ARBA00022741"/>
    </source>
</evidence>
<feature type="domain" description="Protein kinase" evidence="23">
    <location>
        <begin position="784"/>
        <end position="1098"/>
    </location>
</feature>
<evidence type="ECO:0000256" key="1">
    <source>
        <dbReference type="ARBA" id="ARBA00004167"/>
    </source>
</evidence>
<evidence type="ECO:0000313" key="24">
    <source>
        <dbReference type="EMBL" id="KAB1205188.1"/>
    </source>
</evidence>
<evidence type="ECO:0000256" key="21">
    <source>
        <dbReference type="PROSITE-ProRule" id="PRU10141"/>
    </source>
</evidence>
<dbReference type="InterPro" id="IPR011009">
    <property type="entry name" value="Kinase-like_dom_sf"/>
</dbReference>
<comment type="similarity">
    <text evidence="18">Belongs to the polygalacturonase-inhibiting protein family.</text>
</comment>
<evidence type="ECO:0000256" key="19">
    <source>
        <dbReference type="ARBA" id="ARBA00047899"/>
    </source>
</evidence>
<dbReference type="AlphaFoldDB" id="A0A6A1UZH4"/>
<sequence length="1135" mass="124624">MFSNRTILLLLSCYVLSSIGLLFVYSVSLPPSAIYLLKFCHSLPRYSQRFVPWNASDSSSSPCLWPGVRCYPNNSFQVKALNLSGFGLSGVLNDSISYLCLHKRLLSLDLSGNSFSGGIPQLLGNCGQLNTILLNDNSFQGPIPPELFRSKQLLRLDLGYNSLSGNIPPQVSLCIHLEYIGLYNNYLSGELPSEILSLPHLKRLYLNTNNFTGSLPEVPTFCSISDIWIHENELSGSLPPSLSNCHNLTMLIASYNNFGGIILPEIFKGLLQLEVLHLDENNLEGEIPETLWGLEGLQELVLSANKLNGSIPERIAQCHLLTDIALSGNKLVGQIPRSIGDLKRLEHLFLFDNILDGPLPPQLGSCASLVELRLQNNFIGGTIPPEICNLGNLKVLFLFNNHIKGHIPLQIGRMSSLVELALYNNSLSGSVPPGINQLTNLTFLSLAHNDLTGQLPSELGKNNFPGLIKLDLTGNNLYGPIPSSICSGNSLSVLALGNNRFDGSFPIGIETCSSLRRLIISNNLLQGCIPADLSKNSGISFLDVRGNLLHGTIPPSLGYWSNLTMLDFSENRLSGTVPPELGKLEHLQILRLSSNKLAGRIPSELGHCANLIKLDLGKNELSGSIPLEITSLGKLQSLYLEENKLSGAIPETFSSSYSLFELQLGSNLLEGPVPCSLVKLHLFSSALNLSNNRLTGNIPVCLGDLDKLEILDLSSNRFSGEVPTELNSMISLIFVNISFNQLSGRLPSAWLKLEASYPGSFLGNPGLCLLGNEEKYCEEARNNHTRERAWAAVIIGVVISVTLLCALVLVIIARGLGKKSTPGQSPLPDCRPKTEDLPQDLKFEDIMRATEGSSDKYVIGRGKHGSVYRAKSADSRNDWAVKKMAGYCIKDGYGYIVTDYMPGGTLFDVLHRSEPRLMLDWEARYRIASGVAQGLSYLHHDSVQQIIHRDIKTDNILMDSELEPKIGDFGMAKLVNDSDSSSTRSVIVGTLGYMAPENAYSTRLTEKCDVYSYGVVLLELLCRKLPVDSCFEDGLDIVSWTRKNLQENDECICFLDEEISYWGRDGQQKALKLLDMALDCTEQVADRRPSMRDVVGFLTKLNDNHARSKCSKVGNATGEDSVASREEKELNPCDY</sequence>
<dbReference type="FunFam" id="1.10.510.10:FF:000569">
    <property type="entry name" value="Serine/threonine-protein kinase-like protein CCR4"/>
    <property type="match status" value="1"/>
</dbReference>
<dbReference type="Pfam" id="PF00069">
    <property type="entry name" value="Pkinase"/>
    <property type="match status" value="1"/>
</dbReference>
<organism evidence="24 25">
    <name type="scientific">Morella rubra</name>
    <name type="common">Chinese bayberry</name>
    <dbReference type="NCBI Taxonomy" id="262757"/>
    <lineage>
        <taxon>Eukaryota</taxon>
        <taxon>Viridiplantae</taxon>
        <taxon>Streptophyta</taxon>
        <taxon>Embryophyta</taxon>
        <taxon>Tracheophyta</taxon>
        <taxon>Spermatophyta</taxon>
        <taxon>Magnoliopsida</taxon>
        <taxon>eudicotyledons</taxon>
        <taxon>Gunneridae</taxon>
        <taxon>Pentapetalae</taxon>
        <taxon>rosids</taxon>
        <taxon>fabids</taxon>
        <taxon>Fagales</taxon>
        <taxon>Myricaceae</taxon>
        <taxon>Morella</taxon>
    </lineage>
</organism>
<evidence type="ECO:0000313" key="25">
    <source>
        <dbReference type="Proteomes" id="UP000516437"/>
    </source>
</evidence>
<keyword evidence="15 22" id="KW-1133">Transmembrane helix</keyword>
<dbReference type="InterPro" id="IPR017441">
    <property type="entry name" value="Protein_kinase_ATP_BS"/>
</dbReference>
<evidence type="ECO:0000256" key="14">
    <source>
        <dbReference type="ARBA" id="ARBA00022840"/>
    </source>
</evidence>
<dbReference type="SUPFAM" id="SSF52058">
    <property type="entry name" value="L domain-like"/>
    <property type="match status" value="2"/>
</dbReference>
<evidence type="ECO:0000256" key="15">
    <source>
        <dbReference type="ARBA" id="ARBA00022989"/>
    </source>
</evidence>
<evidence type="ECO:0000256" key="10">
    <source>
        <dbReference type="ARBA" id="ARBA00022729"/>
    </source>
</evidence>
<proteinExistence type="inferred from homology"/>
<keyword evidence="14 21" id="KW-0067">ATP-binding</keyword>
<dbReference type="PROSITE" id="PS00108">
    <property type="entry name" value="PROTEIN_KINASE_ST"/>
    <property type="match status" value="1"/>
</dbReference>
<dbReference type="GO" id="GO:0005524">
    <property type="term" value="F:ATP binding"/>
    <property type="evidence" value="ECO:0007669"/>
    <property type="project" value="UniProtKB-UniRule"/>
</dbReference>
<evidence type="ECO:0000256" key="9">
    <source>
        <dbReference type="ARBA" id="ARBA00022692"/>
    </source>
</evidence>
<keyword evidence="11" id="KW-0677">Repeat</keyword>
<keyword evidence="8" id="KW-0808">Transferase</keyword>
<dbReference type="Pfam" id="PF00560">
    <property type="entry name" value="LRR_1"/>
    <property type="match status" value="9"/>
</dbReference>
<comment type="catalytic activity">
    <reaction evidence="20">
        <text>L-seryl-[protein] + ATP = O-phospho-L-seryl-[protein] + ADP + H(+)</text>
        <dbReference type="Rhea" id="RHEA:17989"/>
        <dbReference type="Rhea" id="RHEA-COMP:9863"/>
        <dbReference type="Rhea" id="RHEA-COMP:11604"/>
        <dbReference type="ChEBI" id="CHEBI:15378"/>
        <dbReference type="ChEBI" id="CHEBI:29999"/>
        <dbReference type="ChEBI" id="CHEBI:30616"/>
        <dbReference type="ChEBI" id="CHEBI:83421"/>
        <dbReference type="ChEBI" id="CHEBI:456216"/>
        <dbReference type="EC" id="2.7.11.1"/>
    </reaction>
</comment>
<dbReference type="SMART" id="SM00369">
    <property type="entry name" value="LRR_TYP"/>
    <property type="match status" value="9"/>
</dbReference>
<comment type="subcellular location">
    <subcellularLocation>
        <location evidence="1">Membrane</location>
        <topology evidence="1">Single-pass membrane protein</topology>
    </subcellularLocation>
    <subcellularLocation>
        <location evidence="2">Secreted</location>
        <location evidence="2">Cell wall</location>
    </subcellularLocation>
</comment>
<dbReference type="FunFam" id="3.80.10.10:FF:000400">
    <property type="entry name" value="Nuclear pore complex protein NUP107"/>
    <property type="match status" value="1"/>
</dbReference>
<dbReference type="GO" id="GO:0009653">
    <property type="term" value="P:anatomical structure morphogenesis"/>
    <property type="evidence" value="ECO:0007669"/>
    <property type="project" value="UniProtKB-ARBA"/>
</dbReference>
<dbReference type="InterPro" id="IPR052592">
    <property type="entry name" value="LRR-RLK"/>
</dbReference>
<dbReference type="FunFam" id="3.80.10.10:FF:000385">
    <property type="entry name" value="Leucine-rich repeat family protein"/>
    <property type="match status" value="1"/>
</dbReference>
<dbReference type="InterPro" id="IPR000719">
    <property type="entry name" value="Prot_kinase_dom"/>
</dbReference>
<evidence type="ECO:0000256" key="16">
    <source>
        <dbReference type="ARBA" id="ARBA00023136"/>
    </source>
</evidence>
<name>A0A6A1UZH4_9ROSI</name>
<feature type="binding site" evidence="21">
    <location>
        <position position="883"/>
    </location>
    <ligand>
        <name>ATP</name>
        <dbReference type="ChEBI" id="CHEBI:30616"/>
    </ligand>
</feature>
<dbReference type="EC" id="2.7.11.1" evidence="4"/>
<dbReference type="SUPFAM" id="SSF56112">
    <property type="entry name" value="Protein kinase-like (PK-like)"/>
    <property type="match status" value="1"/>
</dbReference>
<dbReference type="Gene3D" id="3.80.10.10">
    <property type="entry name" value="Ribonuclease Inhibitor"/>
    <property type="match status" value="5"/>
</dbReference>
<dbReference type="Pfam" id="PF08263">
    <property type="entry name" value="LRRNT_2"/>
    <property type="match status" value="1"/>
</dbReference>
<dbReference type="InterPro" id="IPR008271">
    <property type="entry name" value="Ser/Thr_kinase_AS"/>
</dbReference>
<accession>A0A6A1UZH4</accession>
<evidence type="ECO:0000256" key="2">
    <source>
        <dbReference type="ARBA" id="ARBA00004191"/>
    </source>
</evidence>
<dbReference type="Gene3D" id="1.10.510.10">
    <property type="entry name" value="Transferase(Phosphotransferase) domain 1"/>
    <property type="match status" value="1"/>
</dbReference>
<dbReference type="Pfam" id="PF13855">
    <property type="entry name" value="LRR_8"/>
    <property type="match status" value="1"/>
</dbReference>
<keyword evidence="10" id="KW-0732">Signal</keyword>
<dbReference type="PANTHER" id="PTHR48054">
    <property type="entry name" value="RECEPTOR KINASE-LIKE PROTEIN XA21"/>
    <property type="match status" value="1"/>
</dbReference>
<keyword evidence="12 21" id="KW-0547">Nucleotide-binding</keyword>
<evidence type="ECO:0000256" key="22">
    <source>
        <dbReference type="SAM" id="Phobius"/>
    </source>
</evidence>
<protein>
    <recommendedName>
        <fullName evidence="4">non-specific serine/threonine protein kinase</fullName>
        <ecNumber evidence="4">2.7.11.1</ecNumber>
    </recommendedName>
</protein>
<dbReference type="Proteomes" id="UP000516437">
    <property type="component" value="Chromosome 7"/>
</dbReference>
<dbReference type="InterPro" id="IPR032675">
    <property type="entry name" value="LRR_dom_sf"/>
</dbReference>
<dbReference type="OrthoDB" id="676979at2759"/>
<keyword evidence="24" id="KW-0675">Receptor</keyword>
<evidence type="ECO:0000256" key="11">
    <source>
        <dbReference type="ARBA" id="ARBA00022737"/>
    </source>
</evidence>
<evidence type="ECO:0000259" key="23">
    <source>
        <dbReference type="PROSITE" id="PS50011"/>
    </source>
</evidence>
<comment type="caution">
    <text evidence="24">The sequence shown here is derived from an EMBL/GenBank/DDBJ whole genome shotgun (WGS) entry which is preliminary data.</text>
</comment>
<dbReference type="EMBL" id="RXIC02000025">
    <property type="protein sequence ID" value="KAB1205188.1"/>
    <property type="molecule type" value="Genomic_DNA"/>
</dbReference>
<dbReference type="FunFam" id="3.80.10.10:FF:000095">
    <property type="entry name" value="LRR receptor-like serine/threonine-protein kinase GSO1"/>
    <property type="match status" value="1"/>
</dbReference>
<gene>
    <name evidence="24" type="ORF">CJ030_MR7G021984</name>
</gene>
<keyword evidence="7" id="KW-0433">Leucine-rich repeat</keyword>
<dbReference type="GO" id="GO:0016020">
    <property type="term" value="C:membrane"/>
    <property type="evidence" value="ECO:0007669"/>
    <property type="project" value="UniProtKB-SubCell"/>
</dbReference>
<evidence type="ECO:0000256" key="20">
    <source>
        <dbReference type="ARBA" id="ARBA00048679"/>
    </source>
</evidence>
<dbReference type="InterPro" id="IPR013210">
    <property type="entry name" value="LRR_N_plant-typ"/>
</dbReference>
<evidence type="ECO:0000256" key="5">
    <source>
        <dbReference type="ARBA" id="ARBA00022512"/>
    </source>
</evidence>
<keyword evidence="5" id="KW-0964">Secreted</keyword>
<evidence type="ECO:0000256" key="3">
    <source>
        <dbReference type="ARBA" id="ARBA00008684"/>
    </source>
</evidence>
<keyword evidence="13 24" id="KW-0418">Kinase</keyword>
<keyword evidence="6" id="KW-0723">Serine/threonine-protein kinase</keyword>
<dbReference type="SMART" id="SM00220">
    <property type="entry name" value="S_TKc"/>
    <property type="match status" value="1"/>
</dbReference>
<evidence type="ECO:0000256" key="7">
    <source>
        <dbReference type="ARBA" id="ARBA00022614"/>
    </source>
</evidence>
<dbReference type="PROSITE" id="PS00107">
    <property type="entry name" value="PROTEIN_KINASE_ATP"/>
    <property type="match status" value="1"/>
</dbReference>
<dbReference type="InterPro" id="IPR003591">
    <property type="entry name" value="Leu-rich_rpt_typical-subtyp"/>
</dbReference>
<keyword evidence="16 22" id="KW-0472">Membrane</keyword>
<keyword evidence="25" id="KW-1185">Reference proteome</keyword>
<evidence type="ECO:0000256" key="13">
    <source>
        <dbReference type="ARBA" id="ARBA00022777"/>
    </source>
</evidence>
<dbReference type="Gene3D" id="3.30.200.20">
    <property type="entry name" value="Phosphorylase Kinase, domain 1"/>
    <property type="match status" value="1"/>
</dbReference>
<evidence type="ECO:0000256" key="18">
    <source>
        <dbReference type="ARBA" id="ARBA00038043"/>
    </source>
</evidence>
<keyword evidence="9 22" id="KW-0812">Transmembrane</keyword>
<keyword evidence="17" id="KW-0325">Glycoprotein</keyword>
<evidence type="ECO:0000256" key="17">
    <source>
        <dbReference type="ARBA" id="ARBA00023180"/>
    </source>
</evidence>
<dbReference type="SUPFAM" id="SSF52047">
    <property type="entry name" value="RNI-like"/>
    <property type="match status" value="1"/>
</dbReference>
<comment type="catalytic activity">
    <reaction evidence="19">
        <text>L-threonyl-[protein] + ATP = O-phospho-L-threonyl-[protein] + ADP + H(+)</text>
        <dbReference type="Rhea" id="RHEA:46608"/>
        <dbReference type="Rhea" id="RHEA-COMP:11060"/>
        <dbReference type="Rhea" id="RHEA-COMP:11605"/>
        <dbReference type="ChEBI" id="CHEBI:15378"/>
        <dbReference type="ChEBI" id="CHEBI:30013"/>
        <dbReference type="ChEBI" id="CHEBI:30616"/>
        <dbReference type="ChEBI" id="CHEBI:61977"/>
        <dbReference type="ChEBI" id="CHEBI:456216"/>
        <dbReference type="EC" id="2.7.11.1"/>
    </reaction>
</comment>